<dbReference type="EMBL" id="PIPY01000011">
    <property type="protein sequence ID" value="RUO58624.1"/>
    <property type="molecule type" value="Genomic_DNA"/>
</dbReference>
<protein>
    <submittedName>
        <fullName evidence="2">Uncharacterized protein</fullName>
    </submittedName>
</protein>
<keyword evidence="1" id="KW-1133">Transmembrane helix</keyword>
<keyword evidence="1" id="KW-0812">Transmembrane</keyword>
<feature type="transmembrane region" description="Helical" evidence="1">
    <location>
        <begin position="43"/>
        <end position="60"/>
    </location>
</feature>
<comment type="caution">
    <text evidence="2">The sequence shown here is derived from an EMBL/GenBank/DDBJ whole genome shotgun (WGS) entry which is preliminary data.</text>
</comment>
<sequence length="64" mass="7440">MPLHAPEWIILLTIIAMSLYSLWESDKVKKAIISGKKTKIRAYQEAMLFLWVPTLLLLAIDRWA</sequence>
<keyword evidence="1" id="KW-0472">Membrane</keyword>
<proteinExistence type="predicted"/>
<keyword evidence="3" id="KW-1185">Reference proteome</keyword>
<evidence type="ECO:0000313" key="3">
    <source>
        <dbReference type="Proteomes" id="UP000288259"/>
    </source>
</evidence>
<evidence type="ECO:0000256" key="1">
    <source>
        <dbReference type="SAM" id="Phobius"/>
    </source>
</evidence>
<gene>
    <name evidence="2" type="ORF">CWI71_10825</name>
</gene>
<organism evidence="2 3">
    <name type="scientific">Pseudidiomarina insulisalsae</name>
    <dbReference type="NCBI Taxonomy" id="575789"/>
    <lineage>
        <taxon>Bacteria</taxon>
        <taxon>Pseudomonadati</taxon>
        <taxon>Pseudomonadota</taxon>
        <taxon>Gammaproteobacteria</taxon>
        <taxon>Alteromonadales</taxon>
        <taxon>Idiomarinaceae</taxon>
        <taxon>Pseudidiomarina</taxon>
    </lineage>
</organism>
<accession>A0A432YCE1</accession>
<dbReference type="AlphaFoldDB" id="A0A432YCE1"/>
<dbReference type="RefSeq" id="WP_126755281.1">
    <property type="nucleotide sequence ID" value="NZ_PIPY01000011.1"/>
</dbReference>
<name>A0A432YCE1_9GAMM</name>
<dbReference type="Proteomes" id="UP000288259">
    <property type="component" value="Unassembled WGS sequence"/>
</dbReference>
<evidence type="ECO:0000313" key="2">
    <source>
        <dbReference type="EMBL" id="RUO58624.1"/>
    </source>
</evidence>
<reference evidence="3" key="1">
    <citation type="journal article" date="2018" name="Front. Microbiol.">
        <title>Genome-Based Analysis Reveals the Taxonomy and Diversity of the Family Idiomarinaceae.</title>
        <authorList>
            <person name="Liu Y."/>
            <person name="Lai Q."/>
            <person name="Shao Z."/>
        </authorList>
    </citation>
    <scope>NUCLEOTIDE SEQUENCE [LARGE SCALE GENOMIC DNA]</scope>
    <source>
        <strain evidence="3">CVS-6</strain>
    </source>
</reference>
<feature type="transmembrane region" description="Helical" evidence="1">
    <location>
        <begin position="6"/>
        <end position="23"/>
    </location>
</feature>
<dbReference type="OrthoDB" id="118729at2"/>